<reference evidence="13" key="1">
    <citation type="submission" date="2021-01" db="UniProtKB">
        <authorList>
            <consortium name="EnsemblMetazoa"/>
        </authorList>
    </citation>
    <scope>IDENTIFICATION</scope>
</reference>
<evidence type="ECO:0000256" key="6">
    <source>
        <dbReference type="ARBA" id="ARBA00022989"/>
    </source>
</evidence>
<name>A0A7M7G886_NASVI</name>
<gene>
    <name evidence="13" type="primary">100123247</name>
</gene>
<keyword evidence="14" id="KW-1185">Reference proteome</keyword>
<feature type="transmembrane region" description="Helical" evidence="12">
    <location>
        <begin position="238"/>
        <end position="256"/>
    </location>
</feature>
<dbReference type="Pfam" id="PF00474">
    <property type="entry name" value="SSF"/>
    <property type="match status" value="1"/>
</dbReference>
<feature type="transmembrane region" description="Helical" evidence="12">
    <location>
        <begin position="510"/>
        <end position="533"/>
    </location>
</feature>
<evidence type="ECO:0000256" key="12">
    <source>
        <dbReference type="SAM" id="Phobius"/>
    </source>
</evidence>
<keyword evidence="3" id="KW-0813">Transport</keyword>
<dbReference type="SMR" id="A0A7M7G886"/>
<feature type="transmembrane region" description="Helical" evidence="12">
    <location>
        <begin position="320"/>
        <end position="343"/>
    </location>
</feature>
<evidence type="ECO:0000256" key="2">
    <source>
        <dbReference type="ARBA" id="ARBA00006434"/>
    </source>
</evidence>
<feature type="transmembrane region" description="Helical" evidence="12">
    <location>
        <begin position="277"/>
        <end position="300"/>
    </location>
</feature>
<dbReference type="Gene3D" id="1.20.1730.10">
    <property type="entry name" value="Sodium/glucose cotransporter"/>
    <property type="match status" value="1"/>
</dbReference>
<feature type="transmembrane region" description="Helical" evidence="12">
    <location>
        <begin position="157"/>
        <end position="179"/>
    </location>
</feature>
<dbReference type="AlphaFoldDB" id="A0A7M7G886"/>
<evidence type="ECO:0000256" key="7">
    <source>
        <dbReference type="ARBA" id="ARBA00023053"/>
    </source>
</evidence>
<evidence type="ECO:0000256" key="11">
    <source>
        <dbReference type="RuleBase" id="RU362091"/>
    </source>
</evidence>
<dbReference type="PROSITE" id="PS50283">
    <property type="entry name" value="NA_SOLUT_SYMP_3"/>
    <property type="match status" value="1"/>
</dbReference>
<comment type="similarity">
    <text evidence="2 11">Belongs to the sodium:solute symporter (SSF) (TC 2.A.21) family.</text>
</comment>
<accession>A0A7M7G886</accession>
<keyword evidence="9 12" id="KW-0472">Membrane</keyword>
<evidence type="ECO:0000256" key="5">
    <source>
        <dbReference type="ARBA" id="ARBA00022692"/>
    </source>
</evidence>
<feature type="transmembrane region" description="Helical" evidence="12">
    <location>
        <begin position="51"/>
        <end position="71"/>
    </location>
</feature>
<feature type="transmembrane region" description="Helical" evidence="12">
    <location>
        <begin position="126"/>
        <end position="151"/>
    </location>
</feature>
<keyword evidence="4" id="KW-1003">Cell membrane</keyword>
<evidence type="ECO:0008006" key="15">
    <source>
        <dbReference type="Google" id="ProtNLM"/>
    </source>
</evidence>
<dbReference type="PANTHER" id="PTHR42985">
    <property type="entry name" value="SODIUM-COUPLED MONOCARBOXYLATE TRANSPORTER"/>
    <property type="match status" value="1"/>
</dbReference>
<evidence type="ECO:0000256" key="4">
    <source>
        <dbReference type="ARBA" id="ARBA00022475"/>
    </source>
</evidence>
<evidence type="ECO:0000256" key="8">
    <source>
        <dbReference type="ARBA" id="ARBA00023065"/>
    </source>
</evidence>
<dbReference type="OrthoDB" id="6132759at2759"/>
<dbReference type="EnsemblMetazoa" id="XM_001606807">
    <property type="protein sequence ID" value="XP_001606857"/>
    <property type="gene ID" value="LOC100123247"/>
</dbReference>
<feature type="transmembrane region" description="Helical" evidence="12">
    <location>
        <begin position="439"/>
        <end position="457"/>
    </location>
</feature>
<evidence type="ECO:0000256" key="10">
    <source>
        <dbReference type="ARBA" id="ARBA00023201"/>
    </source>
</evidence>
<proteinExistence type="inferred from homology"/>
<keyword evidence="6 12" id="KW-1133">Transmembrane helix</keyword>
<dbReference type="GO" id="GO:0015293">
    <property type="term" value="F:symporter activity"/>
    <property type="evidence" value="ECO:0007669"/>
    <property type="project" value="TreeGrafter"/>
</dbReference>
<dbReference type="Proteomes" id="UP000002358">
    <property type="component" value="Chromosome 3"/>
</dbReference>
<keyword evidence="7" id="KW-0915">Sodium</keyword>
<feature type="transmembrane region" description="Helical" evidence="12">
    <location>
        <begin position="6"/>
        <end position="30"/>
    </location>
</feature>
<organism evidence="13 14">
    <name type="scientific">Nasonia vitripennis</name>
    <name type="common">Parasitic wasp</name>
    <dbReference type="NCBI Taxonomy" id="7425"/>
    <lineage>
        <taxon>Eukaryota</taxon>
        <taxon>Metazoa</taxon>
        <taxon>Ecdysozoa</taxon>
        <taxon>Arthropoda</taxon>
        <taxon>Hexapoda</taxon>
        <taxon>Insecta</taxon>
        <taxon>Pterygota</taxon>
        <taxon>Neoptera</taxon>
        <taxon>Endopterygota</taxon>
        <taxon>Hymenoptera</taxon>
        <taxon>Apocrita</taxon>
        <taxon>Proctotrupomorpha</taxon>
        <taxon>Chalcidoidea</taxon>
        <taxon>Pteromalidae</taxon>
        <taxon>Pteromalinae</taxon>
        <taxon>Nasonia</taxon>
    </lineage>
</organism>
<dbReference type="GO" id="GO:0005886">
    <property type="term" value="C:plasma membrane"/>
    <property type="evidence" value="ECO:0007669"/>
    <property type="project" value="UniProtKB-SubCell"/>
</dbReference>
<dbReference type="InterPro" id="IPR038377">
    <property type="entry name" value="Na/Glc_symporter_sf"/>
</dbReference>
<protein>
    <recommendedName>
        <fullName evidence="15">Sodium-coupled monocarboxylate transporter 1</fullName>
    </recommendedName>
</protein>
<dbReference type="PANTHER" id="PTHR42985:SF21">
    <property type="entry name" value="SODIUM-DEPENDENT MULTIVITAMIN TRANSPORTER-LIKE PROTEIN"/>
    <property type="match status" value="1"/>
</dbReference>
<dbReference type="KEGG" id="nvi:100123247"/>
<evidence type="ECO:0000256" key="1">
    <source>
        <dbReference type="ARBA" id="ARBA00004651"/>
    </source>
</evidence>
<evidence type="ECO:0000256" key="9">
    <source>
        <dbReference type="ARBA" id="ARBA00023136"/>
    </source>
</evidence>
<dbReference type="NCBIfam" id="TIGR00813">
    <property type="entry name" value="sss"/>
    <property type="match status" value="1"/>
</dbReference>
<evidence type="ECO:0000256" key="3">
    <source>
        <dbReference type="ARBA" id="ARBA00022448"/>
    </source>
</evidence>
<feature type="transmembrane region" description="Helical" evidence="12">
    <location>
        <begin position="383"/>
        <end position="402"/>
    </location>
</feature>
<sequence length="593" mass="65127">MANAHLVFGWIDYTLFGGLLGMSLLIGVYFGFFSKQDSTSEYLFGGRTMNYIPVAISILASFLSGITFLGIPTEVYLHGSQYFASVCSALFICLISTYIIMPTFYRLRVSSTFEYLEMRYSKAVRTFASVVYIISIFLYIPIVVYVPALAFSQVTGYNIHAITPVFSIVCITYTSMGGVKAVVWTDTIQFIFTIGGLISVLSLGIIAIGGVSEFWRLAEEGYRIKFFDMNPSPLKRDTFWAMSIGLTFTMLSRFGLGQKFVQRFLAIPNEANMKKAIIITTAGWGILQVACVIIGLLMYAQYHDCDPLKAHLIERSDQTLPYYVMDIAGHVSGLPGIFLAGLVSSALSTMSASLNTVSGLIYDTCIDRWIPESPKKDALSANIMKAISVLAGCITIGLIFVVEQLGTIFEVAFSLSSAMEGALLGLFLAGMLLPWIGKIGAFTGGLSSLIIMGWIVGGQQWHILNKRIRFSTLPTSAEACPYPLNETLLQENTTSTSPLPDLTPENEPMIIFHIAVLYFTLMGAVMVIVIGGITSHFASETDLSKVNPECVAPVVLRLLRNKFYTEVPAKETGVELNIVNGIKNEENVFSRYS</sequence>
<comment type="subcellular location">
    <subcellularLocation>
        <location evidence="1">Cell membrane</location>
        <topology evidence="1">Multi-pass membrane protein</topology>
    </subcellularLocation>
</comment>
<dbReference type="OMA" id="NIHAITP"/>
<keyword evidence="5 12" id="KW-0812">Transmembrane</keyword>
<keyword evidence="8" id="KW-0406">Ion transport</keyword>
<dbReference type="InterPro" id="IPR001734">
    <property type="entry name" value="Na/solute_symporter"/>
</dbReference>
<feature type="transmembrane region" description="Helical" evidence="12">
    <location>
        <begin position="83"/>
        <end position="105"/>
    </location>
</feature>
<evidence type="ECO:0000313" key="14">
    <source>
        <dbReference type="Proteomes" id="UP000002358"/>
    </source>
</evidence>
<feature type="transmembrane region" description="Helical" evidence="12">
    <location>
        <begin position="191"/>
        <end position="218"/>
    </location>
</feature>
<feature type="transmembrane region" description="Helical" evidence="12">
    <location>
        <begin position="408"/>
        <end position="432"/>
    </location>
</feature>
<evidence type="ECO:0000313" key="13">
    <source>
        <dbReference type="EnsemblMetazoa" id="XP_001606857"/>
    </source>
</evidence>
<dbReference type="InParanoid" id="A0A7M7G886"/>
<dbReference type="InterPro" id="IPR051163">
    <property type="entry name" value="Sodium:Solute_Symporter_SSF"/>
</dbReference>
<dbReference type="GO" id="GO:0006814">
    <property type="term" value="P:sodium ion transport"/>
    <property type="evidence" value="ECO:0007669"/>
    <property type="project" value="UniProtKB-KW"/>
</dbReference>
<dbReference type="CDD" id="cd11492">
    <property type="entry name" value="SLC5sbd_NIS-SMVT"/>
    <property type="match status" value="1"/>
</dbReference>
<keyword evidence="10" id="KW-0739">Sodium transport</keyword>